<evidence type="ECO:0000313" key="2">
    <source>
        <dbReference type="Proteomes" id="UP000254919"/>
    </source>
</evidence>
<dbReference type="EMBL" id="UGVN01000001">
    <property type="protein sequence ID" value="SUE41893.1"/>
    <property type="molecule type" value="Genomic_DNA"/>
</dbReference>
<evidence type="ECO:0008006" key="3">
    <source>
        <dbReference type="Google" id="ProtNLM"/>
    </source>
</evidence>
<accession>A0A379N5Z0</accession>
<sequence length="318" mass="34886">MKLSLTRLIRIQLVTGDPEGLRSASIAGRTTEISGCPWTDLPTLLRRPEAERPAVYFLIGTPLSESQTEGLQEAIYVGECDSLKDRFSGKHHKQEAADWTQIFLATETGDTFNKAHGRLAEHLLTRKARDAGRALVLTRQTSEGNISDGDTAFTQEFVENVVILAQVLGVTLFRPSIHATKSLLQDQPGTNALVSSDQIWVYRYGKQAVSAKMVQDGKRFVILAGSETRATPDPVGQYFGKSIRTAAIEAGALVKDEKENVYRFVKDFQVGSLSAAAAAIYGQNATGPDAWYDEKTNMSYRDWLNKKASTAAEINNGN</sequence>
<reference evidence="1 2" key="1">
    <citation type="submission" date="2018-06" db="EMBL/GenBank/DDBJ databases">
        <authorList>
            <consortium name="Pathogen Informatics"/>
            <person name="Doyle S."/>
        </authorList>
    </citation>
    <scope>NUCLEOTIDE SEQUENCE [LARGE SCALE GENOMIC DNA]</scope>
    <source>
        <strain evidence="1 2">NCTC13291</strain>
    </source>
</reference>
<dbReference type="Proteomes" id="UP000254919">
    <property type="component" value="Unassembled WGS sequence"/>
</dbReference>
<evidence type="ECO:0000313" key="1">
    <source>
        <dbReference type="EMBL" id="SUE41893.1"/>
    </source>
</evidence>
<gene>
    <name evidence="1" type="ORF">NCTC13291_03505</name>
</gene>
<protein>
    <recommendedName>
        <fullName evidence="3">DUF4357 domain-containing protein</fullName>
    </recommendedName>
</protein>
<dbReference type="RefSeq" id="WP_079253294.1">
    <property type="nucleotide sequence ID" value="NZ_AP031462.1"/>
</dbReference>
<name>A0A379N5Z0_9PROT</name>
<dbReference type="OrthoDB" id="2656488at2"/>
<dbReference type="GeneID" id="99634649"/>
<proteinExistence type="predicted"/>
<dbReference type="AlphaFoldDB" id="A0A379N5Z0"/>
<organism evidence="1 2">
    <name type="scientific">Roseomonas mucosa</name>
    <dbReference type="NCBI Taxonomy" id="207340"/>
    <lineage>
        <taxon>Bacteria</taxon>
        <taxon>Pseudomonadati</taxon>
        <taxon>Pseudomonadota</taxon>
        <taxon>Alphaproteobacteria</taxon>
        <taxon>Acetobacterales</taxon>
        <taxon>Roseomonadaceae</taxon>
        <taxon>Roseomonas</taxon>
    </lineage>
</organism>